<keyword evidence="5" id="KW-0547">Nucleotide-binding</keyword>
<keyword evidence="10" id="KW-0812">Transmembrane</keyword>
<keyword evidence="9" id="KW-0175">Coiled coil</keyword>
<keyword evidence="14" id="KW-1185">Reference proteome</keyword>
<evidence type="ECO:0000256" key="7">
    <source>
        <dbReference type="ARBA" id="ARBA00022840"/>
    </source>
</evidence>
<keyword evidence="8" id="KW-0902">Two-component regulatory system</keyword>
<feature type="transmembrane region" description="Helical" evidence="10">
    <location>
        <begin position="12"/>
        <end position="37"/>
    </location>
</feature>
<dbReference type="EMBL" id="BAAAZO010000003">
    <property type="protein sequence ID" value="GAA3606737.1"/>
    <property type="molecule type" value="Genomic_DNA"/>
</dbReference>
<evidence type="ECO:0000256" key="9">
    <source>
        <dbReference type="SAM" id="Coils"/>
    </source>
</evidence>
<organism evidence="13 14">
    <name type="scientific">Kineosporia mesophila</name>
    <dbReference type="NCBI Taxonomy" id="566012"/>
    <lineage>
        <taxon>Bacteria</taxon>
        <taxon>Bacillati</taxon>
        <taxon>Actinomycetota</taxon>
        <taxon>Actinomycetes</taxon>
        <taxon>Kineosporiales</taxon>
        <taxon>Kineosporiaceae</taxon>
        <taxon>Kineosporia</taxon>
    </lineage>
</organism>
<dbReference type="EC" id="2.7.13.3" evidence="2"/>
<sequence length="454" mass="49023">MSAVRGFLHDRVLPPLPAAIIAAVLFVATFAGVPWLIHNGWDPANPGSYLWLSAVMTAVLLTRDRFPRATLFALVLLYPQVYGGWLDTDLHVLPFVLAGYSVAAQGALATVWTVLVCEIGVLRDSLFYGPDPQEWAVRALFDDPANVGFINVPRIFILSAAVIATVLLGRASYRQRRANEELRHRQEELERLREIQADQLVAAERTRIARELHDVVAHHISAVVLRAQAADRVADARPEQLREAVRWIALDGQQTLAAMRQVVKVLRSTDSAGPLAPQTTLAEIPEIAGRMEAVGMPVELRLPPVQPILPAAVELAAVRIIQESLTNALVHARAGRALVVLQMTGDSLLIEVHDDGGPAAAKPDDASAVARWSRRPVTTPRGIAVADGPQETRRTSTFGSGHGLVGMRERAASCGGTLETGHSSLGGWLVRARLGISMENDTGGEPHAALRPAV</sequence>
<accession>A0ABP6ZGY2</accession>
<keyword evidence="6 13" id="KW-0418">Kinase</keyword>
<keyword evidence="10" id="KW-1133">Transmembrane helix</keyword>
<dbReference type="InterPro" id="IPR011712">
    <property type="entry name" value="Sig_transdc_His_kin_sub3_dim/P"/>
</dbReference>
<dbReference type="InterPro" id="IPR050482">
    <property type="entry name" value="Sensor_HK_TwoCompSys"/>
</dbReference>
<proteinExistence type="predicted"/>
<dbReference type="InterPro" id="IPR003594">
    <property type="entry name" value="HATPase_dom"/>
</dbReference>
<dbReference type="Pfam" id="PF07730">
    <property type="entry name" value="HisKA_3"/>
    <property type="match status" value="1"/>
</dbReference>
<dbReference type="Gene3D" id="3.30.565.10">
    <property type="entry name" value="Histidine kinase-like ATPase, C-terminal domain"/>
    <property type="match status" value="1"/>
</dbReference>
<evidence type="ECO:0000259" key="12">
    <source>
        <dbReference type="Pfam" id="PF07730"/>
    </source>
</evidence>
<evidence type="ECO:0000313" key="14">
    <source>
        <dbReference type="Proteomes" id="UP001501074"/>
    </source>
</evidence>
<reference evidence="14" key="1">
    <citation type="journal article" date="2019" name="Int. J. Syst. Evol. Microbiol.">
        <title>The Global Catalogue of Microorganisms (GCM) 10K type strain sequencing project: providing services to taxonomists for standard genome sequencing and annotation.</title>
        <authorList>
            <consortium name="The Broad Institute Genomics Platform"/>
            <consortium name="The Broad Institute Genome Sequencing Center for Infectious Disease"/>
            <person name="Wu L."/>
            <person name="Ma J."/>
        </authorList>
    </citation>
    <scope>NUCLEOTIDE SEQUENCE [LARGE SCALE GENOMIC DNA]</scope>
    <source>
        <strain evidence="14">JCM 16902</strain>
    </source>
</reference>
<evidence type="ECO:0000256" key="6">
    <source>
        <dbReference type="ARBA" id="ARBA00022777"/>
    </source>
</evidence>
<dbReference type="SUPFAM" id="SSF55874">
    <property type="entry name" value="ATPase domain of HSP90 chaperone/DNA topoisomerase II/histidine kinase"/>
    <property type="match status" value="1"/>
</dbReference>
<comment type="caution">
    <text evidence="13">The sequence shown here is derived from an EMBL/GenBank/DDBJ whole genome shotgun (WGS) entry which is preliminary data.</text>
</comment>
<dbReference type="PANTHER" id="PTHR24421:SF10">
    <property type="entry name" value="NITRATE_NITRITE SENSOR PROTEIN NARQ"/>
    <property type="match status" value="1"/>
</dbReference>
<feature type="transmembrane region" description="Helical" evidence="10">
    <location>
        <begin position="155"/>
        <end position="173"/>
    </location>
</feature>
<gene>
    <name evidence="13" type="ORF">GCM10022223_23310</name>
</gene>
<feature type="domain" description="Signal transduction histidine kinase subgroup 3 dimerisation and phosphoacceptor" evidence="12">
    <location>
        <begin position="204"/>
        <end position="270"/>
    </location>
</feature>
<evidence type="ECO:0000256" key="5">
    <source>
        <dbReference type="ARBA" id="ARBA00022741"/>
    </source>
</evidence>
<evidence type="ECO:0000256" key="8">
    <source>
        <dbReference type="ARBA" id="ARBA00023012"/>
    </source>
</evidence>
<evidence type="ECO:0000259" key="11">
    <source>
        <dbReference type="Pfam" id="PF02518"/>
    </source>
</evidence>
<keyword evidence="4" id="KW-0808">Transferase</keyword>
<evidence type="ECO:0000256" key="4">
    <source>
        <dbReference type="ARBA" id="ARBA00022679"/>
    </source>
</evidence>
<dbReference type="GO" id="GO:0016301">
    <property type="term" value="F:kinase activity"/>
    <property type="evidence" value="ECO:0007669"/>
    <property type="project" value="UniProtKB-KW"/>
</dbReference>
<keyword evidence="3" id="KW-0597">Phosphoprotein</keyword>
<keyword evidence="7" id="KW-0067">ATP-binding</keyword>
<keyword evidence="10" id="KW-0472">Membrane</keyword>
<feature type="domain" description="Histidine kinase/HSP90-like ATPase" evidence="11">
    <location>
        <begin position="314"/>
        <end position="432"/>
    </location>
</feature>
<evidence type="ECO:0000256" key="2">
    <source>
        <dbReference type="ARBA" id="ARBA00012438"/>
    </source>
</evidence>
<comment type="catalytic activity">
    <reaction evidence="1">
        <text>ATP + protein L-histidine = ADP + protein N-phospho-L-histidine.</text>
        <dbReference type="EC" id="2.7.13.3"/>
    </reaction>
</comment>
<feature type="coiled-coil region" evidence="9">
    <location>
        <begin position="175"/>
        <end position="206"/>
    </location>
</feature>
<dbReference type="PANTHER" id="PTHR24421">
    <property type="entry name" value="NITRATE/NITRITE SENSOR PROTEIN NARX-RELATED"/>
    <property type="match status" value="1"/>
</dbReference>
<protein>
    <recommendedName>
        <fullName evidence="2">histidine kinase</fullName>
        <ecNumber evidence="2">2.7.13.3</ecNumber>
    </recommendedName>
</protein>
<name>A0ABP6ZGY2_9ACTN</name>
<evidence type="ECO:0000313" key="13">
    <source>
        <dbReference type="EMBL" id="GAA3606737.1"/>
    </source>
</evidence>
<evidence type="ECO:0000256" key="10">
    <source>
        <dbReference type="SAM" id="Phobius"/>
    </source>
</evidence>
<dbReference type="Gene3D" id="1.20.5.1930">
    <property type="match status" value="1"/>
</dbReference>
<dbReference type="CDD" id="cd16917">
    <property type="entry name" value="HATPase_UhpB-NarQ-NarX-like"/>
    <property type="match status" value="1"/>
</dbReference>
<feature type="transmembrane region" description="Helical" evidence="10">
    <location>
        <begin position="69"/>
        <end position="86"/>
    </location>
</feature>
<evidence type="ECO:0000256" key="3">
    <source>
        <dbReference type="ARBA" id="ARBA00022553"/>
    </source>
</evidence>
<evidence type="ECO:0000256" key="1">
    <source>
        <dbReference type="ARBA" id="ARBA00000085"/>
    </source>
</evidence>
<dbReference type="Pfam" id="PF02518">
    <property type="entry name" value="HATPase_c"/>
    <property type="match status" value="1"/>
</dbReference>
<dbReference type="Proteomes" id="UP001501074">
    <property type="component" value="Unassembled WGS sequence"/>
</dbReference>
<dbReference type="InterPro" id="IPR036890">
    <property type="entry name" value="HATPase_C_sf"/>
</dbReference>